<feature type="signal peptide" evidence="2">
    <location>
        <begin position="1"/>
        <end position="22"/>
    </location>
</feature>
<dbReference type="GO" id="GO:0006508">
    <property type="term" value="P:proteolysis"/>
    <property type="evidence" value="ECO:0007669"/>
    <property type="project" value="InterPro"/>
</dbReference>
<accession>A0A2A6BDT9</accession>
<dbReference type="EnsemblMetazoa" id="PPA04206.1">
    <property type="protein sequence ID" value="PPA04206.1"/>
    <property type="gene ID" value="WBGene00093760"/>
</dbReference>
<evidence type="ECO:0000313" key="3">
    <source>
        <dbReference type="EnsemblMetazoa" id="PPA04206.1"/>
    </source>
</evidence>
<keyword evidence="4" id="KW-1185">Reference proteome</keyword>
<dbReference type="InterPro" id="IPR018114">
    <property type="entry name" value="TRYPSIN_HIS"/>
</dbReference>
<reference evidence="4" key="1">
    <citation type="journal article" date="2008" name="Nat. Genet.">
        <title>The Pristionchus pacificus genome provides a unique perspective on nematode lifestyle and parasitism.</title>
        <authorList>
            <person name="Dieterich C."/>
            <person name="Clifton S.W."/>
            <person name="Schuster L.N."/>
            <person name="Chinwalla A."/>
            <person name="Delehaunty K."/>
            <person name="Dinkelacker I."/>
            <person name="Fulton L."/>
            <person name="Fulton R."/>
            <person name="Godfrey J."/>
            <person name="Minx P."/>
            <person name="Mitreva M."/>
            <person name="Roeseler W."/>
            <person name="Tian H."/>
            <person name="Witte H."/>
            <person name="Yang S.P."/>
            <person name="Wilson R.K."/>
            <person name="Sommer R.J."/>
        </authorList>
    </citation>
    <scope>NUCLEOTIDE SEQUENCE [LARGE SCALE GENOMIC DNA]</scope>
    <source>
        <strain evidence="4">PS312</strain>
    </source>
</reference>
<name>A0A2A6BDT9_PRIPA</name>
<reference evidence="3" key="2">
    <citation type="submission" date="2022-06" db="UniProtKB">
        <authorList>
            <consortium name="EnsemblMetazoa"/>
        </authorList>
    </citation>
    <scope>IDENTIFICATION</scope>
    <source>
        <strain evidence="3">PS312</strain>
    </source>
</reference>
<dbReference type="Pfam" id="PF04155">
    <property type="entry name" value="Ground-like"/>
    <property type="match status" value="1"/>
</dbReference>
<feature type="region of interest" description="Disordered" evidence="1">
    <location>
        <begin position="593"/>
        <end position="616"/>
    </location>
</feature>
<dbReference type="Proteomes" id="UP000005239">
    <property type="component" value="Unassembled WGS sequence"/>
</dbReference>
<dbReference type="Gene3D" id="2.40.10.10">
    <property type="entry name" value="Trypsin-like serine proteases"/>
    <property type="match status" value="1"/>
</dbReference>
<dbReference type="PANTHER" id="PTHR31967">
    <property type="entry name" value="GROUNDHOG (HEDGEHOG-LIKE FAMILY)-RELATED"/>
    <property type="match status" value="1"/>
</dbReference>
<dbReference type="InterPro" id="IPR009003">
    <property type="entry name" value="Peptidase_S1_PA"/>
</dbReference>
<evidence type="ECO:0000313" key="4">
    <source>
        <dbReference type="Proteomes" id="UP000005239"/>
    </source>
</evidence>
<proteinExistence type="predicted"/>
<dbReference type="InterPro" id="IPR001314">
    <property type="entry name" value="Peptidase_S1A"/>
</dbReference>
<protein>
    <submittedName>
        <fullName evidence="3">Trypsin</fullName>
    </submittedName>
</protein>
<evidence type="ECO:0000256" key="2">
    <source>
        <dbReference type="SAM" id="SignalP"/>
    </source>
</evidence>
<dbReference type="InterPro" id="IPR043504">
    <property type="entry name" value="Peptidase_S1_PA_chymotrypsin"/>
</dbReference>
<dbReference type="InterPro" id="IPR001254">
    <property type="entry name" value="Trypsin_dom"/>
</dbReference>
<dbReference type="GO" id="GO:0004252">
    <property type="term" value="F:serine-type endopeptidase activity"/>
    <property type="evidence" value="ECO:0007669"/>
    <property type="project" value="InterPro"/>
</dbReference>
<dbReference type="Pfam" id="PF00089">
    <property type="entry name" value="Trypsin"/>
    <property type="match status" value="1"/>
</dbReference>
<keyword evidence="2" id="KW-0732">Signal</keyword>
<sequence length="1120" mass="127587">MRKFVGILIVTLLIKSIPPSNGDSLTFRFFYRIFGMSDTSDLIRTKPITTTTHKPIERTTRKQIIRDISIPSHNLTCGSTSESIQPHRRRRVVGGYEAPRHFYPYIAFIRKYQNFHWDHYCGATLIHPKFLLTAAHCFKYHAFPLSGTWEQHLVFKRNSKFFRKGELYSHFAVVLGEWDKSMKDPHEQIHSIKTIHFKIYFKHAANSHPFILHHDIAIIELTTPAKMNNNIAIACLPSKDFDHYPGRHCMAKGDIPRRLQIGIVPLIDHQTCIESDREYRFLLSLLDSLSGKFRCELCAGYSDGGVCSCQGDNGGPLICQQLNRALTVIGVTSWAIGCAEQNHPEVYMKVSSYIDWIERILKYKKKFVVVNVVVNLLCTYFTYSHAPRGYHTYIAAIRNWDKYTRRWSRFCGGTLIHPKFIPSITPPSISHVANPLASTTRHVYEACMKAIDEKGEYAEKDKRAVIIGTIPFFELDENTRTSGAYRHRAKKIEERLNGRREGSITTPTHSNRRIPLFGSISEPLARSEGWVGGKGMKKIMIVKDKKKAQGINIHPLPKGAKAVSLPSADKEIQSISDLRRKFNVSLNTGESILPPITDSTESTEWPPMRSTLPPKGGEFNKQTFLLLSGWLNSEKGKKRSQRKEDEEWNERRRIPMIRALARSRPIVRIDDIAEAPNGISSIVSITTTSPISTTQRISRRHRKRMKKPFQKIFKEFSSMSFSPMEEKISVTTVIPPSRNIETTEFVENLAESIEKEESEVVSKRREHRKRNYGLNPLMYKVVDGVLYDRAGQPVRRVDIPFRDEPRKPKSFLGPAKNIDDQEIEHDEISIRSTNHIFYEPTTPFSPHTPSFDIDSSSLSLDPLPLPTAAMVSFPQSTTQFHWGSPLATTPLSIMRDGKIPPPFPFVNCYMNNDGFMCCNRTLESILRSSYESLPCRKGRNGCSVQHIVKRVRNEVEKRFGTSFEVLSSLGDFAMHAHFASDLTCKIEKEGRFIAAYATPKSTDSSFSQVTDYMMIPRDRSLSNPKELQIKNRKKIISNQAIPPPSPLPAERFNGGFAQTPEQSLEFLHSSTLTTTIPNISVNLGEQLDSPSVDVTKPDDNFHRAVPFHERSRGKNDFSFQ</sequence>
<dbReference type="SMART" id="SM00020">
    <property type="entry name" value="Tryp_SPc"/>
    <property type="match status" value="1"/>
</dbReference>
<dbReference type="PROSITE" id="PS50240">
    <property type="entry name" value="TRYPSIN_DOM"/>
    <property type="match status" value="1"/>
</dbReference>
<organism evidence="3 4">
    <name type="scientific">Pristionchus pacificus</name>
    <name type="common">Parasitic nematode worm</name>
    <dbReference type="NCBI Taxonomy" id="54126"/>
    <lineage>
        <taxon>Eukaryota</taxon>
        <taxon>Metazoa</taxon>
        <taxon>Ecdysozoa</taxon>
        <taxon>Nematoda</taxon>
        <taxon>Chromadorea</taxon>
        <taxon>Rhabditida</taxon>
        <taxon>Rhabditina</taxon>
        <taxon>Diplogasteromorpha</taxon>
        <taxon>Diplogasteroidea</taxon>
        <taxon>Neodiplogasteridae</taxon>
        <taxon>Pristionchus</taxon>
    </lineage>
</organism>
<dbReference type="InterPro" id="IPR007284">
    <property type="entry name" value="Ground-like_dom"/>
</dbReference>
<evidence type="ECO:0000256" key="1">
    <source>
        <dbReference type="SAM" id="MobiDB-lite"/>
    </source>
</evidence>
<accession>A0A8R1U5K4</accession>
<dbReference type="SUPFAM" id="SSF50494">
    <property type="entry name" value="Trypsin-like serine proteases"/>
    <property type="match status" value="1"/>
</dbReference>
<dbReference type="PANTHER" id="PTHR31967:SF20">
    <property type="entry name" value="GROUND-LIKE DOMAIN-CONTAINING PROTEIN"/>
    <property type="match status" value="1"/>
</dbReference>
<feature type="chain" id="PRO_5043310233" evidence="2">
    <location>
        <begin position="23"/>
        <end position="1120"/>
    </location>
</feature>
<gene>
    <name evidence="3" type="primary">WBGene00093760</name>
</gene>
<dbReference type="PRINTS" id="PR00722">
    <property type="entry name" value="CHYMOTRYPSIN"/>
</dbReference>
<dbReference type="PROSITE" id="PS00134">
    <property type="entry name" value="TRYPSIN_HIS"/>
    <property type="match status" value="1"/>
</dbReference>
<dbReference type="CDD" id="cd00190">
    <property type="entry name" value="Tryp_SPc"/>
    <property type="match status" value="1"/>
</dbReference>
<dbReference type="AlphaFoldDB" id="A0A2A6BDT9"/>